<dbReference type="InterPro" id="IPR029063">
    <property type="entry name" value="SAM-dependent_MTases_sf"/>
</dbReference>
<reference evidence="3 4" key="1">
    <citation type="journal article" date="2018" name="Nat. Biotechnol.">
        <title>A standardized bacterial taxonomy based on genome phylogeny substantially revises the tree of life.</title>
        <authorList>
            <person name="Parks D.H."/>
            <person name="Chuvochina M."/>
            <person name="Waite D.W."/>
            <person name="Rinke C."/>
            <person name="Skarshewski A."/>
            <person name="Chaumeil P.A."/>
            <person name="Hugenholtz P."/>
        </authorList>
    </citation>
    <scope>NUCLEOTIDE SEQUENCE [LARGE SCALE GENOMIC DNA]</scope>
    <source>
        <strain evidence="3">UBA11306</strain>
    </source>
</reference>
<evidence type="ECO:0000313" key="4">
    <source>
        <dbReference type="Proteomes" id="UP000262195"/>
    </source>
</evidence>
<dbReference type="Pfam" id="PF02384">
    <property type="entry name" value="N6_Mtase"/>
    <property type="match status" value="1"/>
</dbReference>
<dbReference type="CDD" id="cd02440">
    <property type="entry name" value="AdoMet_MTases"/>
    <property type="match status" value="1"/>
</dbReference>
<proteinExistence type="predicted"/>
<dbReference type="Gene3D" id="3.40.50.150">
    <property type="entry name" value="Vaccinia Virus protein VP39"/>
    <property type="match status" value="1"/>
</dbReference>
<dbReference type="Proteomes" id="UP000262195">
    <property type="component" value="Unassembled WGS sequence"/>
</dbReference>
<dbReference type="GO" id="GO:0032259">
    <property type="term" value="P:methylation"/>
    <property type="evidence" value="ECO:0007669"/>
    <property type="project" value="UniProtKB-KW"/>
</dbReference>
<dbReference type="InterPro" id="IPR052933">
    <property type="entry name" value="DNA_Protect_Modify"/>
</dbReference>
<dbReference type="AlphaFoldDB" id="A0A3D4S4R2"/>
<accession>A0A3D4S4R2</accession>
<sequence>MTKAHLTGYRILQENIDLLKEELGSSEVEALVETLQNLAHGKKAQIVDGLPSPQSVEKLNEGYQSISDYLKTPQDWRLAIQLAYFHACKEDHIQANHMMTPEAVSLIAALLVKELVADQPSIHLLDLAVGGGNLLVTVTEYLEQTHQVVADGVENDDLLVALAENMVELTGQPVKLHHQDSLQNLLIDPVDFVVSDLPIGYYPIDQVAEHYQLKRSEEKSYTHELMVEQSLKWLKEDGFGLFLLPTHILNDENTKNMIAFLNKEAHIQAILTLPVSFFKDSHQQKSILIVQKRGEKAKQADPVLIGEIPDVKNSDKLLHFLAKFKQWHQNMI</sequence>
<dbReference type="EMBL" id="DQHO01000016">
    <property type="protein sequence ID" value="HCS93616.1"/>
    <property type="molecule type" value="Genomic_DNA"/>
</dbReference>
<comment type="caution">
    <text evidence="3">The sequence shown here is derived from an EMBL/GenBank/DDBJ whole genome shotgun (WGS) entry which is preliminary data.</text>
</comment>
<dbReference type="SUPFAM" id="SSF53335">
    <property type="entry name" value="S-adenosyl-L-methionine-dependent methyltransferases"/>
    <property type="match status" value="1"/>
</dbReference>
<feature type="domain" description="YtxK-like N-terminal helical" evidence="2">
    <location>
        <begin position="9"/>
        <end position="83"/>
    </location>
</feature>
<dbReference type="Gene3D" id="1.10.150.470">
    <property type="match status" value="1"/>
</dbReference>
<dbReference type="PANTHER" id="PTHR41313:SF1">
    <property type="entry name" value="DNA METHYLASE ADENINE-SPECIFIC DOMAIN-CONTAINING PROTEIN"/>
    <property type="match status" value="1"/>
</dbReference>
<gene>
    <name evidence="3" type="ORF">DIW15_02760</name>
</gene>
<feature type="domain" description="DNA methylase adenine-specific" evidence="1">
    <location>
        <begin position="98"/>
        <end position="305"/>
    </location>
</feature>
<keyword evidence="3" id="KW-0808">Transferase</keyword>
<dbReference type="InterPro" id="IPR003356">
    <property type="entry name" value="DNA_methylase_A-5"/>
</dbReference>
<protein>
    <submittedName>
        <fullName evidence="3">Class I SAM-dependent methyltransferase</fullName>
    </submittedName>
</protein>
<dbReference type="Pfam" id="PF21106">
    <property type="entry name" value="YtxK_like"/>
    <property type="match status" value="1"/>
</dbReference>
<dbReference type="RefSeq" id="WP_022795400.1">
    <property type="nucleotide sequence ID" value="NZ_JBQEAI010000001.1"/>
</dbReference>
<dbReference type="PIRSF" id="PIRSF026567">
    <property type="entry name" value="Adenine_mtase_bact_prd"/>
    <property type="match status" value="1"/>
</dbReference>
<dbReference type="GO" id="GO:0003677">
    <property type="term" value="F:DNA binding"/>
    <property type="evidence" value="ECO:0007669"/>
    <property type="project" value="InterPro"/>
</dbReference>
<dbReference type="InterPro" id="IPR048375">
    <property type="entry name" value="YtxK-like_N"/>
</dbReference>
<dbReference type="PANTHER" id="PTHR41313">
    <property type="entry name" value="ADENINE-SPECIFIC METHYLTRANSFERASE"/>
    <property type="match status" value="1"/>
</dbReference>
<name>A0A3D4S4R2_9ENTE</name>
<evidence type="ECO:0000313" key="3">
    <source>
        <dbReference type="EMBL" id="HCS93616.1"/>
    </source>
</evidence>
<organism evidence="3 4">
    <name type="scientific">Bavariicoccus seileri</name>
    <dbReference type="NCBI Taxonomy" id="549685"/>
    <lineage>
        <taxon>Bacteria</taxon>
        <taxon>Bacillati</taxon>
        <taxon>Bacillota</taxon>
        <taxon>Bacilli</taxon>
        <taxon>Lactobacillales</taxon>
        <taxon>Enterococcaceae</taxon>
        <taxon>Bavariicoccus</taxon>
    </lineage>
</organism>
<evidence type="ECO:0000259" key="1">
    <source>
        <dbReference type="Pfam" id="PF02384"/>
    </source>
</evidence>
<keyword evidence="3" id="KW-0489">Methyltransferase</keyword>
<dbReference type="GO" id="GO:0008170">
    <property type="term" value="F:N-methyltransferase activity"/>
    <property type="evidence" value="ECO:0007669"/>
    <property type="project" value="InterPro"/>
</dbReference>
<evidence type="ECO:0000259" key="2">
    <source>
        <dbReference type="Pfam" id="PF21106"/>
    </source>
</evidence>
<dbReference type="STRING" id="1121105.GCA_000421665_00101"/>
<dbReference type="InterPro" id="IPR016843">
    <property type="entry name" value="S-AdoMet-dep_Ade-MeTrfase_prd"/>
</dbReference>